<dbReference type="EC" id="2.7.7.9" evidence="2"/>
<dbReference type="GO" id="GO:0003983">
    <property type="term" value="F:UTP:glucose-1-phosphate uridylyltransferase activity"/>
    <property type="evidence" value="ECO:0007669"/>
    <property type="project" value="UniProtKB-EC"/>
</dbReference>
<evidence type="ECO:0000313" key="8">
    <source>
        <dbReference type="Proteomes" id="UP000178880"/>
    </source>
</evidence>
<dbReference type="PANTHER" id="PTHR43197:SF1">
    <property type="entry name" value="UTP--GLUCOSE-1-PHOSPHATE URIDYLYLTRANSFERASE"/>
    <property type="match status" value="1"/>
</dbReference>
<reference evidence="7 8" key="1">
    <citation type="journal article" date="2016" name="Nat. Commun.">
        <title>Thousands of microbial genomes shed light on interconnected biogeochemical processes in an aquifer system.</title>
        <authorList>
            <person name="Anantharaman K."/>
            <person name="Brown C.T."/>
            <person name="Hug L.A."/>
            <person name="Sharon I."/>
            <person name="Castelle C.J."/>
            <person name="Probst A.J."/>
            <person name="Thomas B.C."/>
            <person name="Singh A."/>
            <person name="Wilkins M.J."/>
            <person name="Karaoz U."/>
            <person name="Brodie E.L."/>
            <person name="Williams K.H."/>
            <person name="Hubbard S.S."/>
            <person name="Banfield J.F."/>
        </authorList>
    </citation>
    <scope>NUCLEOTIDE SEQUENCE [LARGE SCALE GENOMIC DNA]</scope>
</reference>
<dbReference type="STRING" id="1798650.A2945_01720"/>
<sequence length="273" mass="30187">MTRNVTKLVLPVAGLGKRLLPLTKHVPKNLIPVCGRPLLEYVLHEAVQSGIRDVILIVNPAHRKKFEEYLRLNRKRFPSLRFHVREQATPGGNGHAIAQAHDLLGNDPFAVRFCDDVIIDKRPVLGSLIEIFKAKRAPVLLLERVPKKLVSRFGVVGITGVKGKRPLVKSAIGGRVYQITKIVEKPPAKDAPSNLTIVGGYVLTPAILRNLKRVADTLPLIADDALPLAVALQIELILRGRVFGWEFTGMRLDCGTLEKLKKAEAYLGKSHTK</sequence>
<comment type="similarity">
    <text evidence="1">Belongs to the UDPGP type 2 family.</text>
</comment>
<dbReference type="Gene3D" id="3.90.550.10">
    <property type="entry name" value="Spore Coat Polysaccharide Biosynthesis Protein SpsA, Chain A"/>
    <property type="match status" value="1"/>
</dbReference>
<dbReference type="EMBL" id="MHLA01000013">
    <property type="protein sequence ID" value="OGY99698.1"/>
    <property type="molecule type" value="Genomic_DNA"/>
</dbReference>
<keyword evidence="3" id="KW-0808">Transferase</keyword>
<accession>A0A1G2CE72</accession>
<keyword evidence="4" id="KW-0548">Nucleotidyltransferase</keyword>
<dbReference type="InterPro" id="IPR029044">
    <property type="entry name" value="Nucleotide-diphossugar_trans"/>
</dbReference>
<evidence type="ECO:0000259" key="6">
    <source>
        <dbReference type="Pfam" id="PF00483"/>
    </source>
</evidence>
<organism evidence="7 8">
    <name type="scientific">Candidatus Liptonbacteria bacterium RIFCSPLOWO2_01_FULL_52_25</name>
    <dbReference type="NCBI Taxonomy" id="1798650"/>
    <lineage>
        <taxon>Bacteria</taxon>
        <taxon>Candidatus Liptoniibacteriota</taxon>
    </lineage>
</organism>
<dbReference type="PANTHER" id="PTHR43197">
    <property type="entry name" value="UTP--GLUCOSE-1-PHOSPHATE URIDYLYLTRANSFERASE"/>
    <property type="match status" value="1"/>
</dbReference>
<dbReference type="AlphaFoldDB" id="A0A1G2CE72"/>
<evidence type="ECO:0000256" key="5">
    <source>
        <dbReference type="ARBA" id="ARBA00048128"/>
    </source>
</evidence>
<dbReference type="SUPFAM" id="SSF53448">
    <property type="entry name" value="Nucleotide-diphospho-sugar transferases"/>
    <property type="match status" value="1"/>
</dbReference>
<evidence type="ECO:0000256" key="2">
    <source>
        <dbReference type="ARBA" id="ARBA00012415"/>
    </source>
</evidence>
<feature type="domain" description="Nucleotidyl transferase" evidence="6">
    <location>
        <begin position="12"/>
        <end position="231"/>
    </location>
</feature>
<comment type="catalytic activity">
    <reaction evidence="5">
        <text>alpha-D-glucose 1-phosphate + UTP + H(+) = UDP-alpha-D-glucose + diphosphate</text>
        <dbReference type="Rhea" id="RHEA:19889"/>
        <dbReference type="ChEBI" id="CHEBI:15378"/>
        <dbReference type="ChEBI" id="CHEBI:33019"/>
        <dbReference type="ChEBI" id="CHEBI:46398"/>
        <dbReference type="ChEBI" id="CHEBI:58601"/>
        <dbReference type="ChEBI" id="CHEBI:58885"/>
        <dbReference type="EC" id="2.7.7.9"/>
    </reaction>
</comment>
<dbReference type="InterPro" id="IPR005771">
    <property type="entry name" value="GalU_uridylyltTrfase_bac/arc"/>
</dbReference>
<name>A0A1G2CE72_9BACT</name>
<gene>
    <name evidence="7" type="ORF">A2945_01720</name>
</gene>
<dbReference type="Proteomes" id="UP000178880">
    <property type="component" value="Unassembled WGS sequence"/>
</dbReference>
<evidence type="ECO:0000313" key="7">
    <source>
        <dbReference type="EMBL" id="OGY99698.1"/>
    </source>
</evidence>
<dbReference type="GO" id="GO:0006011">
    <property type="term" value="P:UDP-alpha-D-glucose metabolic process"/>
    <property type="evidence" value="ECO:0007669"/>
    <property type="project" value="InterPro"/>
</dbReference>
<dbReference type="InterPro" id="IPR005835">
    <property type="entry name" value="NTP_transferase_dom"/>
</dbReference>
<evidence type="ECO:0000256" key="1">
    <source>
        <dbReference type="ARBA" id="ARBA00006890"/>
    </source>
</evidence>
<proteinExistence type="inferred from homology"/>
<evidence type="ECO:0000256" key="4">
    <source>
        <dbReference type="ARBA" id="ARBA00022695"/>
    </source>
</evidence>
<comment type="caution">
    <text evidence="7">The sequence shown here is derived from an EMBL/GenBank/DDBJ whole genome shotgun (WGS) entry which is preliminary data.</text>
</comment>
<protein>
    <recommendedName>
        <fullName evidence="2">UTP--glucose-1-phosphate uridylyltransferase</fullName>
        <ecNumber evidence="2">2.7.7.9</ecNumber>
    </recommendedName>
</protein>
<evidence type="ECO:0000256" key="3">
    <source>
        <dbReference type="ARBA" id="ARBA00022679"/>
    </source>
</evidence>
<dbReference type="Pfam" id="PF00483">
    <property type="entry name" value="NTP_transferase"/>
    <property type="match status" value="1"/>
</dbReference>